<dbReference type="InterPro" id="IPR036286">
    <property type="entry name" value="LexA/Signal_pep-like_sf"/>
</dbReference>
<gene>
    <name evidence="8" type="ORF">FHR80_004316</name>
</gene>
<dbReference type="EC" id="3.4.21.89" evidence="5"/>
<organism evidence="8 9">
    <name type="scientific">Cellulomonas cellasea</name>
    <dbReference type="NCBI Taxonomy" id="43670"/>
    <lineage>
        <taxon>Bacteria</taxon>
        <taxon>Bacillati</taxon>
        <taxon>Actinomycetota</taxon>
        <taxon>Actinomycetes</taxon>
        <taxon>Micrococcales</taxon>
        <taxon>Cellulomonadaceae</taxon>
        <taxon>Cellulomonas</taxon>
    </lineage>
</organism>
<reference evidence="8 9" key="2">
    <citation type="submission" date="2020-08" db="EMBL/GenBank/DDBJ databases">
        <authorList>
            <person name="Partida-Martinez L."/>
            <person name="Huntemann M."/>
            <person name="Clum A."/>
            <person name="Wang J."/>
            <person name="Palaniappan K."/>
            <person name="Ritter S."/>
            <person name="Chen I.-M."/>
            <person name="Stamatis D."/>
            <person name="Reddy T."/>
            <person name="O'Malley R."/>
            <person name="Daum C."/>
            <person name="Shapiro N."/>
            <person name="Ivanova N."/>
            <person name="Kyrpides N."/>
            <person name="Woyke T."/>
        </authorList>
    </citation>
    <scope>NUCLEOTIDE SEQUENCE [LARGE SCALE GENOMIC DNA]</scope>
    <source>
        <strain evidence="8 9">RAS26</strain>
    </source>
</reference>
<comment type="subcellular location">
    <subcellularLocation>
        <location evidence="1">Membrane</location>
    </subcellularLocation>
</comment>
<evidence type="ECO:0000313" key="8">
    <source>
        <dbReference type="EMBL" id="MBB2925373.1"/>
    </source>
</evidence>
<protein>
    <recommendedName>
        <fullName evidence="5">Signal peptidase I</fullName>
        <ecNumber evidence="5">3.4.21.89</ecNumber>
    </recommendedName>
</protein>
<keyword evidence="8" id="KW-0378">Hydrolase</keyword>
<reference evidence="8 9" key="1">
    <citation type="submission" date="2020-08" db="EMBL/GenBank/DDBJ databases">
        <title>The Agave Microbiome: Exploring the role of microbial communities in plant adaptations to desert environments.</title>
        <authorList>
            <person name="Partida-Martinez L.P."/>
        </authorList>
    </citation>
    <scope>NUCLEOTIDE SEQUENCE [LARGE SCALE GENOMIC DNA]</scope>
    <source>
        <strain evidence="8 9">RAS26</strain>
    </source>
</reference>
<dbReference type="GO" id="GO:0009003">
    <property type="term" value="F:signal peptidase activity"/>
    <property type="evidence" value="ECO:0007669"/>
    <property type="project" value="UniProtKB-EC"/>
</dbReference>
<dbReference type="GO" id="GO:0006465">
    <property type="term" value="P:signal peptide processing"/>
    <property type="evidence" value="ECO:0007669"/>
    <property type="project" value="UniProtKB-UniRule"/>
</dbReference>
<dbReference type="AlphaFoldDB" id="A0A7W4YD29"/>
<dbReference type="GO" id="GO:0004252">
    <property type="term" value="F:serine-type endopeptidase activity"/>
    <property type="evidence" value="ECO:0007669"/>
    <property type="project" value="UniProtKB-UniRule"/>
</dbReference>
<dbReference type="Proteomes" id="UP000518206">
    <property type="component" value="Unassembled WGS sequence"/>
</dbReference>
<keyword evidence="2" id="KW-0812">Transmembrane</keyword>
<feature type="compositionally biased region" description="Low complexity" evidence="6">
    <location>
        <begin position="167"/>
        <end position="188"/>
    </location>
</feature>
<evidence type="ECO:0000313" key="9">
    <source>
        <dbReference type="Proteomes" id="UP000518206"/>
    </source>
</evidence>
<dbReference type="SUPFAM" id="SSF51306">
    <property type="entry name" value="LexA/Signal peptidase"/>
    <property type="match status" value="1"/>
</dbReference>
<evidence type="ECO:0000259" key="7">
    <source>
        <dbReference type="Pfam" id="PF10502"/>
    </source>
</evidence>
<dbReference type="PROSITE" id="PS51257">
    <property type="entry name" value="PROKAR_LIPOPROTEIN"/>
    <property type="match status" value="1"/>
</dbReference>
<comment type="caution">
    <text evidence="8">The sequence shown here is derived from an EMBL/GenBank/DDBJ whole genome shotgun (WGS) entry which is preliminary data.</text>
</comment>
<dbReference type="InterPro" id="IPR001733">
    <property type="entry name" value="Peptidase_S26B"/>
</dbReference>
<dbReference type="NCBIfam" id="TIGR02228">
    <property type="entry name" value="sigpep_I_arch"/>
    <property type="match status" value="1"/>
</dbReference>
<dbReference type="Pfam" id="PF10502">
    <property type="entry name" value="Peptidase_S26"/>
    <property type="match status" value="1"/>
</dbReference>
<dbReference type="GO" id="GO:0016020">
    <property type="term" value="C:membrane"/>
    <property type="evidence" value="ECO:0007669"/>
    <property type="project" value="UniProtKB-SubCell"/>
</dbReference>
<dbReference type="InterPro" id="IPR019533">
    <property type="entry name" value="Peptidase_S26"/>
</dbReference>
<proteinExistence type="predicted"/>
<evidence type="ECO:0000256" key="3">
    <source>
        <dbReference type="ARBA" id="ARBA00022989"/>
    </source>
</evidence>
<evidence type="ECO:0000256" key="6">
    <source>
        <dbReference type="SAM" id="MobiDB-lite"/>
    </source>
</evidence>
<sequence length="188" mass="19361">MLRDAAVLAAVAALAWLVWPSTLGGCTTVTIVSGHSMEPTYVTGDLVVSRCGEPRVGDVVVYRPAGENGGRVIHRVVGGDATSGWRMQGDNNDFTDPWSPRGDEVLGIARVHVPHAGTVAAVLLSPLTWASVLVLGGALLLWPGRDEPVPDGAPDDPRGLAVLLTLPGPDSRPGAGPPGSSRPDMGAP</sequence>
<dbReference type="CDD" id="cd06462">
    <property type="entry name" value="Peptidase_S24_S26"/>
    <property type="match status" value="1"/>
</dbReference>
<dbReference type="Gene3D" id="2.10.109.10">
    <property type="entry name" value="Umud Fragment, subunit A"/>
    <property type="match status" value="1"/>
</dbReference>
<feature type="domain" description="Peptidase S26" evidence="7">
    <location>
        <begin position="27"/>
        <end position="78"/>
    </location>
</feature>
<evidence type="ECO:0000256" key="2">
    <source>
        <dbReference type="ARBA" id="ARBA00022692"/>
    </source>
</evidence>
<keyword evidence="4" id="KW-0472">Membrane</keyword>
<evidence type="ECO:0000256" key="4">
    <source>
        <dbReference type="ARBA" id="ARBA00023136"/>
    </source>
</evidence>
<evidence type="ECO:0000256" key="5">
    <source>
        <dbReference type="NCBIfam" id="TIGR02228"/>
    </source>
</evidence>
<keyword evidence="3" id="KW-1133">Transmembrane helix</keyword>
<dbReference type="RefSeq" id="WP_183298096.1">
    <property type="nucleotide sequence ID" value="NZ_JACHVX010000009.1"/>
</dbReference>
<evidence type="ECO:0000256" key="1">
    <source>
        <dbReference type="ARBA" id="ARBA00004370"/>
    </source>
</evidence>
<name>A0A7W4YD29_9CELL</name>
<accession>A0A7W4YD29</accession>
<dbReference type="EMBL" id="JACHVX010000009">
    <property type="protein sequence ID" value="MBB2925373.1"/>
    <property type="molecule type" value="Genomic_DNA"/>
</dbReference>
<feature type="region of interest" description="Disordered" evidence="6">
    <location>
        <begin position="149"/>
        <end position="188"/>
    </location>
</feature>